<proteinExistence type="predicted"/>
<organism evidence="2 3">
    <name type="scientific">Streptomyces olivoverticillatus</name>
    <dbReference type="NCBI Taxonomy" id="66427"/>
    <lineage>
        <taxon>Bacteria</taxon>
        <taxon>Bacillati</taxon>
        <taxon>Actinomycetota</taxon>
        <taxon>Actinomycetes</taxon>
        <taxon>Kitasatosporales</taxon>
        <taxon>Streptomycetaceae</taxon>
        <taxon>Streptomyces</taxon>
    </lineage>
</organism>
<dbReference type="InterPro" id="IPR000305">
    <property type="entry name" value="GIY-YIG_endonuc"/>
</dbReference>
<dbReference type="AlphaFoldDB" id="A0A7W7LPC2"/>
<name>A0A7W7LPC2_9ACTN</name>
<dbReference type="RefSeq" id="WP_184349367.1">
    <property type="nucleotide sequence ID" value="NZ_JACHJH010000003.1"/>
</dbReference>
<dbReference type="PROSITE" id="PS50164">
    <property type="entry name" value="GIY_YIG"/>
    <property type="match status" value="1"/>
</dbReference>
<dbReference type="EMBL" id="JACHJH010000003">
    <property type="protein sequence ID" value="MBB4893527.1"/>
    <property type="molecule type" value="Genomic_DNA"/>
</dbReference>
<dbReference type="InterPro" id="IPR035901">
    <property type="entry name" value="GIY-YIG_endonuc_sf"/>
</dbReference>
<accession>A0A7W7LPC2</accession>
<gene>
    <name evidence="2" type="ORF">FHS39_002558</name>
</gene>
<protein>
    <submittedName>
        <fullName evidence="2">Excinuclease UvrABC nuclease subunit</fullName>
    </submittedName>
</protein>
<evidence type="ECO:0000313" key="2">
    <source>
        <dbReference type="EMBL" id="MBB4893527.1"/>
    </source>
</evidence>
<feature type="domain" description="GIY-YIG" evidence="1">
    <location>
        <begin position="7"/>
        <end position="78"/>
    </location>
</feature>
<dbReference type="Pfam" id="PF01541">
    <property type="entry name" value="GIY-YIG"/>
    <property type="match status" value="1"/>
</dbReference>
<dbReference type="Proteomes" id="UP000556084">
    <property type="component" value="Unassembled WGS sequence"/>
</dbReference>
<keyword evidence="3" id="KW-1185">Reference proteome</keyword>
<dbReference type="Gene3D" id="3.40.1440.10">
    <property type="entry name" value="GIY-YIG endonuclease"/>
    <property type="match status" value="1"/>
</dbReference>
<dbReference type="SUPFAM" id="SSF82771">
    <property type="entry name" value="GIY-YIG endonuclease"/>
    <property type="match status" value="1"/>
</dbReference>
<sequence length="104" mass="11781">MGDKKASESAVYRLFDSTGQVLYIGMSRNPMARWGIHAEQHSWWPRVATYELAWYPTRQEAEAAEKAAIKAESPTCNVAHTPRQGQRIMAAIHRETFRPLAGHT</sequence>
<comment type="caution">
    <text evidence="2">The sequence shown here is derived from an EMBL/GenBank/DDBJ whole genome shotgun (WGS) entry which is preliminary data.</text>
</comment>
<evidence type="ECO:0000259" key="1">
    <source>
        <dbReference type="PROSITE" id="PS50164"/>
    </source>
</evidence>
<evidence type="ECO:0000313" key="3">
    <source>
        <dbReference type="Proteomes" id="UP000556084"/>
    </source>
</evidence>
<dbReference type="CDD" id="cd00719">
    <property type="entry name" value="GIY-YIG_SF"/>
    <property type="match status" value="1"/>
</dbReference>
<reference evidence="2 3" key="1">
    <citation type="submission" date="2020-08" db="EMBL/GenBank/DDBJ databases">
        <title>Genomic Encyclopedia of Type Strains, Phase III (KMG-III): the genomes of soil and plant-associated and newly described type strains.</title>
        <authorList>
            <person name="Whitman W."/>
        </authorList>
    </citation>
    <scope>NUCLEOTIDE SEQUENCE [LARGE SCALE GENOMIC DNA]</scope>
    <source>
        <strain evidence="2 3">CECT 3266</strain>
    </source>
</reference>